<dbReference type="Proteomes" id="UP000198748">
    <property type="component" value="Unassembled WGS sequence"/>
</dbReference>
<accession>A0A1G7YQP1</accession>
<dbReference type="EMBL" id="FNAN01000026">
    <property type="protein sequence ID" value="SDG98724.1"/>
    <property type="molecule type" value="Genomic_DNA"/>
</dbReference>
<evidence type="ECO:0000313" key="1">
    <source>
        <dbReference type="EMBL" id="SDG98724.1"/>
    </source>
</evidence>
<keyword evidence="2" id="KW-1185">Reference proteome</keyword>
<protein>
    <recommendedName>
        <fullName evidence="3">IPT/TIG domain-containing protein</fullName>
    </recommendedName>
</protein>
<name>A0A1G7YQP1_9BACT</name>
<evidence type="ECO:0008006" key="3">
    <source>
        <dbReference type="Google" id="ProtNLM"/>
    </source>
</evidence>
<proteinExistence type="predicted"/>
<dbReference type="PROSITE" id="PS51257">
    <property type="entry name" value="PROKAR_LIPOPROTEIN"/>
    <property type="match status" value="1"/>
</dbReference>
<reference evidence="2" key="1">
    <citation type="submission" date="2016-10" db="EMBL/GenBank/DDBJ databases">
        <authorList>
            <person name="Varghese N."/>
            <person name="Submissions S."/>
        </authorList>
    </citation>
    <scope>NUCLEOTIDE SEQUENCE [LARGE SCALE GENOMIC DNA]</scope>
    <source>
        <strain evidence="2">DSM 25329</strain>
    </source>
</reference>
<dbReference type="STRING" id="659014.SAMN04487996_12695"/>
<evidence type="ECO:0000313" key="2">
    <source>
        <dbReference type="Proteomes" id="UP000198748"/>
    </source>
</evidence>
<dbReference type="OrthoDB" id="929387at2"/>
<dbReference type="AlphaFoldDB" id="A0A1G7YQP1"/>
<gene>
    <name evidence="1" type="ORF">SAMN04487996_12695</name>
</gene>
<sequence>MKKLLLLFFVSTAIFVACKKKEKDTPGPEPEEIVVTPLTDPTFIQNIEIQGAEKIEFDSARRVYQITLQANYSADEIGIQFKLYPGTRLEWSNTTSKSLIAFAYKNKLPLNLPITTATGHTKSYEFYVKHSGPLKATIDGDEEFRLSNSGGLGISCNLLTGIGTVPESPGAEMKLTASLTDGGSGKEIPGGTWLNAIYFENASQFEKSNQLGVVLRYGDKSYELARNRKLLPVIRSSVYLFAESLLLTAAPVGKATTITGAGFSAKSRYEVTIESDFLSNAVKFPATFGDTAVLNCTIPSSIPDGSYKVNIFENDTLIKSLVRVIARNETEKAIGHVWVIQNDYVINGAIHAKIKRIVAEKGQPIYVNPFPAVLGRMYAAFDPYQELPDLQLKNAGKTITIKAVAKADPSYADGSFKAYFGQYAIPADLPSGSYEARLTYPDKSESLPFWDKIEIR</sequence>
<dbReference type="RefSeq" id="WP_090157182.1">
    <property type="nucleotide sequence ID" value="NZ_FNAN01000026.1"/>
</dbReference>
<organism evidence="1 2">
    <name type="scientific">Dyadobacter soli</name>
    <dbReference type="NCBI Taxonomy" id="659014"/>
    <lineage>
        <taxon>Bacteria</taxon>
        <taxon>Pseudomonadati</taxon>
        <taxon>Bacteroidota</taxon>
        <taxon>Cytophagia</taxon>
        <taxon>Cytophagales</taxon>
        <taxon>Spirosomataceae</taxon>
        <taxon>Dyadobacter</taxon>
    </lineage>
</organism>